<organism evidence="1 2">
    <name type="scientific">Caerostris extrusa</name>
    <name type="common">Bark spider</name>
    <name type="synonym">Caerostris bankana</name>
    <dbReference type="NCBI Taxonomy" id="172846"/>
    <lineage>
        <taxon>Eukaryota</taxon>
        <taxon>Metazoa</taxon>
        <taxon>Ecdysozoa</taxon>
        <taxon>Arthropoda</taxon>
        <taxon>Chelicerata</taxon>
        <taxon>Arachnida</taxon>
        <taxon>Araneae</taxon>
        <taxon>Araneomorphae</taxon>
        <taxon>Entelegynae</taxon>
        <taxon>Araneoidea</taxon>
        <taxon>Araneidae</taxon>
        <taxon>Caerostris</taxon>
    </lineage>
</organism>
<evidence type="ECO:0000313" key="1">
    <source>
        <dbReference type="EMBL" id="GIY20328.1"/>
    </source>
</evidence>
<comment type="caution">
    <text evidence="1">The sequence shown here is derived from an EMBL/GenBank/DDBJ whole genome shotgun (WGS) entry which is preliminary data.</text>
</comment>
<dbReference type="Proteomes" id="UP001054945">
    <property type="component" value="Unassembled WGS sequence"/>
</dbReference>
<dbReference type="AlphaFoldDB" id="A0AAV4RJY2"/>
<gene>
    <name evidence="1" type="ORF">CEXT_600081</name>
</gene>
<reference evidence="1 2" key="1">
    <citation type="submission" date="2021-06" db="EMBL/GenBank/DDBJ databases">
        <title>Caerostris extrusa draft genome.</title>
        <authorList>
            <person name="Kono N."/>
            <person name="Arakawa K."/>
        </authorList>
    </citation>
    <scope>NUCLEOTIDE SEQUENCE [LARGE SCALE GENOMIC DNA]</scope>
</reference>
<sequence length="85" mass="9827">MLLNEKERVRRAEVDDASFPQTKIRSLHKVWSSAWACWATGFLRGEVESGKQTEIGSLRKVWSFTWKCWATGFLRGISEGYEMAK</sequence>
<name>A0AAV4RJY2_CAEEX</name>
<dbReference type="EMBL" id="BPLR01007867">
    <property type="protein sequence ID" value="GIY20328.1"/>
    <property type="molecule type" value="Genomic_DNA"/>
</dbReference>
<evidence type="ECO:0000313" key="2">
    <source>
        <dbReference type="Proteomes" id="UP001054945"/>
    </source>
</evidence>
<keyword evidence="2" id="KW-1185">Reference proteome</keyword>
<protein>
    <submittedName>
        <fullName evidence="1">Uncharacterized protein</fullName>
    </submittedName>
</protein>
<accession>A0AAV4RJY2</accession>
<proteinExistence type="predicted"/>